<sequence>MLTGVKILLTLSFFNIFEFTRTLYAKIIDYHIPFLIVF</sequence>
<name>A0ABU1TKR4_9FLAO</name>
<dbReference type="EMBL" id="JAVDVI010000001">
    <property type="protein sequence ID" value="MDR6966022.1"/>
    <property type="molecule type" value="Genomic_DNA"/>
</dbReference>
<accession>A0ABU1TKR4</accession>
<evidence type="ECO:0000313" key="1">
    <source>
        <dbReference type="EMBL" id="MDR6966022.1"/>
    </source>
</evidence>
<proteinExistence type="predicted"/>
<reference evidence="1 2" key="1">
    <citation type="submission" date="2023-07" db="EMBL/GenBank/DDBJ databases">
        <title>Sorghum-associated microbial communities from plants grown in Nebraska, USA.</title>
        <authorList>
            <person name="Schachtman D."/>
        </authorList>
    </citation>
    <scope>NUCLEOTIDE SEQUENCE [LARGE SCALE GENOMIC DNA]</scope>
    <source>
        <strain evidence="1 2">3773</strain>
    </source>
</reference>
<keyword evidence="2" id="KW-1185">Reference proteome</keyword>
<evidence type="ECO:0000313" key="2">
    <source>
        <dbReference type="Proteomes" id="UP001255185"/>
    </source>
</evidence>
<comment type="caution">
    <text evidence="1">The sequence shown here is derived from an EMBL/GenBank/DDBJ whole genome shotgun (WGS) entry which is preliminary data.</text>
</comment>
<gene>
    <name evidence="1" type="ORF">J2X31_000015</name>
</gene>
<organism evidence="1 2">
    <name type="scientific">Flavobacterium arsenatis</name>
    <dbReference type="NCBI Taxonomy" id="1484332"/>
    <lineage>
        <taxon>Bacteria</taxon>
        <taxon>Pseudomonadati</taxon>
        <taxon>Bacteroidota</taxon>
        <taxon>Flavobacteriia</taxon>
        <taxon>Flavobacteriales</taxon>
        <taxon>Flavobacteriaceae</taxon>
        <taxon>Flavobacterium</taxon>
    </lineage>
</organism>
<dbReference type="Proteomes" id="UP001255185">
    <property type="component" value="Unassembled WGS sequence"/>
</dbReference>
<protein>
    <submittedName>
        <fullName evidence="1">Uncharacterized protein</fullName>
    </submittedName>
</protein>